<evidence type="ECO:0000256" key="4">
    <source>
        <dbReference type="ARBA" id="ARBA00022475"/>
    </source>
</evidence>
<dbReference type="Proteomes" id="UP001469365">
    <property type="component" value="Unassembled WGS sequence"/>
</dbReference>
<name>A0ABU9DML3_9BACL</name>
<keyword evidence="6 11" id="KW-0067">ATP-binding</keyword>
<evidence type="ECO:0000256" key="6">
    <source>
        <dbReference type="ARBA" id="ARBA00022840"/>
    </source>
</evidence>
<evidence type="ECO:0000256" key="8">
    <source>
        <dbReference type="ARBA" id="ARBA00023136"/>
    </source>
</evidence>
<dbReference type="SUPFAM" id="SSF52540">
    <property type="entry name" value="P-loop containing nucleoside triphosphate hydrolases"/>
    <property type="match status" value="1"/>
</dbReference>
<keyword evidence="12" id="KW-1185">Reference proteome</keyword>
<dbReference type="PANTHER" id="PTHR43553">
    <property type="entry name" value="HEAVY METAL TRANSPORTER"/>
    <property type="match status" value="1"/>
</dbReference>
<dbReference type="InterPro" id="IPR015856">
    <property type="entry name" value="ABC_transpr_CbiO/EcfA_su"/>
</dbReference>
<dbReference type="InterPro" id="IPR027417">
    <property type="entry name" value="P-loop_NTPase"/>
</dbReference>
<accession>A0ABU9DML3</accession>
<keyword evidence="7" id="KW-1278">Translocase</keyword>
<evidence type="ECO:0000256" key="7">
    <source>
        <dbReference type="ARBA" id="ARBA00022967"/>
    </source>
</evidence>
<comment type="similarity">
    <text evidence="2">Belongs to the ABC transporter superfamily.</text>
</comment>
<dbReference type="InterPro" id="IPR003439">
    <property type="entry name" value="ABC_transporter-like_ATP-bd"/>
</dbReference>
<dbReference type="Pfam" id="PF00005">
    <property type="entry name" value="ABC_tran"/>
    <property type="match status" value="1"/>
</dbReference>
<proteinExistence type="inferred from homology"/>
<comment type="caution">
    <text evidence="11">The sequence shown here is derived from an EMBL/GenBank/DDBJ whole genome shotgun (WGS) entry which is preliminary data.</text>
</comment>
<keyword evidence="8" id="KW-0472">Membrane</keyword>
<gene>
    <name evidence="11" type="ORF">WMW72_15520</name>
</gene>
<evidence type="ECO:0000259" key="10">
    <source>
        <dbReference type="PROSITE" id="PS50893"/>
    </source>
</evidence>
<evidence type="ECO:0000313" key="12">
    <source>
        <dbReference type="Proteomes" id="UP001469365"/>
    </source>
</evidence>
<dbReference type="InterPro" id="IPR050095">
    <property type="entry name" value="ECF_ABC_transporter_ATP-bd"/>
</dbReference>
<evidence type="ECO:0000256" key="1">
    <source>
        <dbReference type="ARBA" id="ARBA00004202"/>
    </source>
</evidence>
<dbReference type="PANTHER" id="PTHR43553:SF24">
    <property type="entry name" value="ENERGY-COUPLING FACTOR TRANSPORTER ATP-BINDING PROTEIN ECFA1"/>
    <property type="match status" value="1"/>
</dbReference>
<protein>
    <submittedName>
        <fullName evidence="11">ATP-binding cassette domain-containing protein</fullName>
    </submittedName>
</protein>
<reference evidence="11 12" key="1">
    <citation type="submission" date="2024-04" db="EMBL/GenBank/DDBJ databases">
        <title>draft genome sequnece of Paenibacillus filicis.</title>
        <authorList>
            <person name="Kim D.-U."/>
        </authorList>
    </citation>
    <scope>NUCLEOTIDE SEQUENCE [LARGE SCALE GENOMIC DNA]</scope>
    <source>
        <strain evidence="11 12">KACC14197</strain>
    </source>
</reference>
<dbReference type="PROSITE" id="PS00211">
    <property type="entry name" value="ABC_TRANSPORTER_1"/>
    <property type="match status" value="1"/>
</dbReference>
<dbReference type="CDD" id="cd03225">
    <property type="entry name" value="ABC_cobalt_CbiO_domain1"/>
    <property type="match status" value="1"/>
</dbReference>
<evidence type="ECO:0000256" key="9">
    <source>
        <dbReference type="SAM" id="MobiDB-lite"/>
    </source>
</evidence>
<dbReference type="Gene3D" id="3.40.50.300">
    <property type="entry name" value="P-loop containing nucleotide triphosphate hydrolases"/>
    <property type="match status" value="1"/>
</dbReference>
<organism evidence="11 12">
    <name type="scientific">Paenibacillus filicis</name>
    <dbReference type="NCBI Taxonomy" id="669464"/>
    <lineage>
        <taxon>Bacteria</taxon>
        <taxon>Bacillati</taxon>
        <taxon>Bacillota</taxon>
        <taxon>Bacilli</taxon>
        <taxon>Bacillales</taxon>
        <taxon>Paenibacillaceae</taxon>
        <taxon>Paenibacillus</taxon>
    </lineage>
</organism>
<evidence type="ECO:0000256" key="2">
    <source>
        <dbReference type="ARBA" id="ARBA00005417"/>
    </source>
</evidence>
<keyword evidence="4" id="KW-1003">Cell membrane</keyword>
<keyword evidence="3" id="KW-0813">Transport</keyword>
<evidence type="ECO:0000256" key="3">
    <source>
        <dbReference type="ARBA" id="ARBA00022448"/>
    </source>
</evidence>
<dbReference type="InterPro" id="IPR017871">
    <property type="entry name" value="ABC_transporter-like_CS"/>
</dbReference>
<dbReference type="SMART" id="SM00382">
    <property type="entry name" value="AAA"/>
    <property type="match status" value="1"/>
</dbReference>
<evidence type="ECO:0000313" key="11">
    <source>
        <dbReference type="EMBL" id="MEK8129315.1"/>
    </source>
</evidence>
<keyword evidence="5" id="KW-0547">Nucleotide-binding</keyword>
<evidence type="ECO:0000256" key="5">
    <source>
        <dbReference type="ARBA" id="ARBA00022741"/>
    </source>
</evidence>
<dbReference type="PROSITE" id="PS50893">
    <property type="entry name" value="ABC_TRANSPORTER_2"/>
    <property type="match status" value="1"/>
</dbReference>
<dbReference type="InterPro" id="IPR003593">
    <property type="entry name" value="AAA+_ATPase"/>
</dbReference>
<feature type="domain" description="ABC transporter" evidence="10">
    <location>
        <begin position="12"/>
        <end position="237"/>
    </location>
</feature>
<dbReference type="RefSeq" id="WP_341416416.1">
    <property type="nucleotide sequence ID" value="NZ_JBBPCC010000009.1"/>
</dbReference>
<sequence>MTNSGIPPFLSLQQATVHFSTGTGTGTSRQALNGITLDIRQGEFVALVGPNGSGKSTLASVMLGLCPLSRGNCMLQEGALLRGVLQQPDTQVLGDTIEEELALTRAHLGESAEQLESLREAALRKVGLRLPADTPFSALSGGQRQLVNLALALSLRPSGLLLDEATAMLDPHIREQVLAVVATAHREGMTVIWITHRMEEAAAADRIIALEAGKIAFDGTPEAFFYGSGVESTQLVTVPAAGSSAAVQSRGTSEDADGSGANSPDPQSACERLALELPFVVQTVRALRRRGLSVSGRPLFPEQLAVSLRASVPAGTGGASR</sequence>
<dbReference type="GO" id="GO:0005524">
    <property type="term" value="F:ATP binding"/>
    <property type="evidence" value="ECO:0007669"/>
    <property type="project" value="UniProtKB-KW"/>
</dbReference>
<feature type="region of interest" description="Disordered" evidence="9">
    <location>
        <begin position="246"/>
        <end position="267"/>
    </location>
</feature>
<comment type="subcellular location">
    <subcellularLocation>
        <location evidence="1">Cell membrane</location>
        <topology evidence="1">Peripheral membrane protein</topology>
    </subcellularLocation>
</comment>
<dbReference type="EMBL" id="JBBPCC010000009">
    <property type="protein sequence ID" value="MEK8129315.1"/>
    <property type="molecule type" value="Genomic_DNA"/>
</dbReference>